<dbReference type="InterPro" id="IPR049468">
    <property type="entry name" value="Restrct_endonuc-II-like_dom"/>
</dbReference>
<dbReference type="OrthoDB" id="45637at2157"/>
<feature type="domain" description="DNA2/NAM7 helicase-like C-terminal" evidence="3">
    <location>
        <begin position="1024"/>
        <end position="1209"/>
    </location>
</feature>
<dbReference type="Pfam" id="PF13086">
    <property type="entry name" value="AAA_11"/>
    <property type="match status" value="1"/>
</dbReference>
<dbReference type="InterPro" id="IPR027417">
    <property type="entry name" value="P-loop_NTPase"/>
</dbReference>
<keyword evidence="7" id="KW-1185">Reference proteome</keyword>
<dbReference type="EMBL" id="CP032683">
    <property type="protein sequence ID" value="AYK13851.1"/>
    <property type="molecule type" value="Genomic_DNA"/>
</dbReference>
<dbReference type="Pfam" id="PF18741">
    <property type="entry name" value="MTES_1575"/>
    <property type="match status" value="1"/>
</dbReference>
<dbReference type="Pfam" id="PF13195">
    <property type="entry name" value="DUF4011"/>
    <property type="match status" value="1"/>
</dbReference>
<dbReference type="InterPro" id="IPR011335">
    <property type="entry name" value="Restrct_endonuc-II-like"/>
</dbReference>
<dbReference type="SUPFAM" id="SSF52540">
    <property type="entry name" value="P-loop containing nucleoside triphosphate hydrolases"/>
    <property type="match status" value="1"/>
</dbReference>
<sequence>MANIEKELDLLRQNLLDLSLRNNLVNYRVSKSQTLPIIDEHPREIYNIFVLQEKSMKFLPAKNQDSNTLKTDSEAVDNADIKWAPIINEDEEPENYFDNYLNTPYEPEELEKRLFYIANKANSVFEEQGYPVLYLALGFLNWTESKDSNIIHKAPLILVPVELKRPGVGRKFTLKWTGDDIFTSITLQAKLAEQGVELPEFEMPDEKTGIDVYFQSVVNAISEKENWKVLSEISLDFFNFKKFVMYKDLDPAAWHGDLSPANHPLMEQIFNPKSDPRNLQSFSENDVDIKLSAKDTYHIMDADSSQIAVIEDVKAGKNLVVEGPPGTGKSQTIANIIAELLVQGKSVLFISEKMAALQVVKTRIDNTGLGDLCLEIHSNKAKKKEVLVELERTLNKPPIKPVNIDQEINKLEQLKSELNEYAKALHEPIGRRGISLYNLYGLREEVRLYFIKMSRSMPRIEFPNPNEWNNDQWDKAILTLEKLTSLLPSIKTVLFNPWRGCEPDDLLHSDIEEFNKLINETLRSITDIESSIKKIVNLTGADTPLSESQLIHLIDAAKIVVSMPQIDEEVLKNPEWNSTNKDAEELIAKLGKYQELNSIVQEKFKSSILEFDISSFKSLSSKFLKFLSPKYKRTKREIQSYYNSKPPSDDIKILEDLHYVSELRLTTEEFKSLQSKGKKFFGIYWNNEKTDPRSLEDLSKDIISFRKCVLKGTLSENACEVISKGSNREDLNLAINRIQQINAKLVDQQNSLFKLINPNFETVFGKSFDDVTFEDLTNKLNSWKYEKSSLILWSHFINHKKQCLHTVAAPLIHLIENDEIVAEDLVYAFKGNYVDSLMRIIFREKKFLPEFVKELQDNKINKFKEIDKRVIYLNRQRIAYEAYCHRPNLSSGASKDSEAGILLKEFTRKRGHLPIRKLMTKAGGLIQKIKPCFMMSPLSVAQYLDPSTTKFDVIIFDEASQVKPEDAIGALLRGNQAVVMGDSRQLPPTSFFDHVADTLDLDPDEDSNYKDTESILNMCKRSFPSKSLLWHYRSRHESLIAVSNHEFYDNRLYIYPSPMHDSENLGLKLIHLPETVYDRGKTGTNLGEARAVAESVLDHYRRFPSKSIGVGTFNTKQQQAIIEQIDLLLRRNPEIEQFFTNEKGENFFVKNIETIQGDERDIIFISIGFGFDSYHKLSRSFGALNQEGGERRLNVLISRAREKCIVFSNFTAKDLNIDGSASVGLKALKTFLEYAETKNLNPISGPGEDSDSPFEDSVYEFLRDNGYEVHKQVGCAAYRIDLAIVDQRNHGRYLIGIECDGAQYHSSPVARDRDRLRQQRLEELGWKIYRIWSTDWYRHPVESGKKLLEAIENTKLSKMAEKSSQKNNSVTYQDKIRNNEKTNVINCFTSQNETLGKPQNEIQEYKICPLTDISKDFSELYEFQLEEIITKIVKFEGPIHSDELIQRIKVHFRIARVGNVIKNKIQSAIKSAEKSKKILVRDDFLWPDFEPDSLLRKRCGDTSVKIEWICDEEITQAVFFVLHNQYSTAQEDLIVQTARFLGIKVIRKNAKDKINNIIESLIQDNRLTKLPNNMIYFKELVIAK</sequence>
<dbReference type="InterPro" id="IPR045055">
    <property type="entry name" value="DNA2/NAM7-like"/>
</dbReference>
<feature type="domain" description="Restriction endonuclease type II-like" evidence="4">
    <location>
        <begin position="1254"/>
        <end position="1351"/>
    </location>
</feature>
<gene>
    <name evidence="5" type="ORF">AOB57_000265</name>
    <name evidence="6" type="ORF">GX302_03620</name>
</gene>
<dbReference type="CDD" id="cd18808">
    <property type="entry name" value="SF1_C_Upf1"/>
    <property type="match status" value="1"/>
</dbReference>
<name>A0A660HNJ5_9EURY</name>
<dbReference type="InterPro" id="IPR025103">
    <property type="entry name" value="DUF4011"/>
</dbReference>
<dbReference type="InterPro" id="IPR041677">
    <property type="entry name" value="DNA2/NAM7_AAA_11"/>
</dbReference>
<dbReference type="Gene3D" id="3.40.960.10">
    <property type="entry name" value="VSR Endonuclease"/>
    <property type="match status" value="1"/>
</dbReference>
<evidence type="ECO:0000259" key="3">
    <source>
        <dbReference type="Pfam" id="PF13087"/>
    </source>
</evidence>
<feature type="domain" description="DNA2/NAM7 helicase helicase" evidence="2">
    <location>
        <begin position="947"/>
        <end position="990"/>
    </location>
</feature>
<dbReference type="InterPro" id="IPR041679">
    <property type="entry name" value="DNA2/NAM7-like_C"/>
</dbReference>
<dbReference type="SUPFAM" id="SSF52980">
    <property type="entry name" value="Restriction endonuclease-like"/>
    <property type="match status" value="1"/>
</dbReference>
<proteinExistence type="predicted"/>
<dbReference type="EMBL" id="JAAYQL010000021">
    <property type="protein sequence ID" value="NLK31942.1"/>
    <property type="molecule type" value="Genomic_DNA"/>
</dbReference>
<dbReference type="GO" id="GO:0004386">
    <property type="term" value="F:helicase activity"/>
    <property type="evidence" value="ECO:0007669"/>
    <property type="project" value="InterPro"/>
</dbReference>
<dbReference type="Proteomes" id="UP000053087">
    <property type="component" value="Chromosome"/>
</dbReference>
<dbReference type="KEGG" id="mfz:AOB57_000265"/>
<dbReference type="FunFam" id="3.40.50.300:FF:002475">
    <property type="entry name" value="DNA helicase related protein"/>
    <property type="match status" value="1"/>
</dbReference>
<reference evidence="6 8" key="3">
    <citation type="journal article" date="2020" name="Biotechnol. Biofuels">
        <title>New insights from the biogas microbiome by comprehensive genome-resolved metagenomics of nearly 1600 species originating from multiple anaerobic digesters.</title>
        <authorList>
            <person name="Campanaro S."/>
            <person name="Treu L."/>
            <person name="Rodriguez-R L.M."/>
            <person name="Kovalovszki A."/>
            <person name="Ziels R.M."/>
            <person name="Maus I."/>
            <person name="Zhu X."/>
            <person name="Kougias P.G."/>
            <person name="Basile A."/>
            <person name="Luo G."/>
            <person name="Schluter A."/>
            <person name="Konstantinidis K.T."/>
            <person name="Angelidaki I."/>
        </authorList>
    </citation>
    <scope>NUCLEOTIDE SEQUENCE [LARGE SCALE GENOMIC DNA]</scope>
    <source>
        <strain evidence="6">AS22ysBPME_46</strain>
    </source>
</reference>
<dbReference type="GeneID" id="53686514"/>
<dbReference type="Proteomes" id="UP000585579">
    <property type="component" value="Unassembled WGS sequence"/>
</dbReference>
<reference evidence="5" key="2">
    <citation type="submission" date="2018-10" db="EMBL/GenBank/DDBJ databases">
        <authorList>
            <person name="Fischer M.A."/>
            <person name="Kern T."/>
            <person name="Deppenmeier U."/>
            <person name="Schmitz R.A."/>
            <person name="Rother M."/>
        </authorList>
    </citation>
    <scope>NUCLEOTIDE SEQUENCE</scope>
    <source>
        <strain evidence="5">E03.2</strain>
    </source>
</reference>
<organism evidence="5 7">
    <name type="scientific">Methanosarcina flavescens</name>
    <dbReference type="NCBI Taxonomy" id="1715806"/>
    <lineage>
        <taxon>Archaea</taxon>
        <taxon>Methanobacteriati</taxon>
        <taxon>Methanobacteriota</taxon>
        <taxon>Stenosarchaea group</taxon>
        <taxon>Methanomicrobia</taxon>
        <taxon>Methanosarcinales</taxon>
        <taxon>Methanosarcinaceae</taxon>
        <taxon>Methanosarcina</taxon>
    </lineage>
</organism>
<accession>A0A660HNJ5</accession>
<evidence type="ECO:0000259" key="1">
    <source>
        <dbReference type="Pfam" id="PF11784"/>
    </source>
</evidence>
<dbReference type="Gene3D" id="3.40.50.300">
    <property type="entry name" value="P-loop containing nucleotide triphosphate hydrolases"/>
    <property type="match status" value="3"/>
</dbReference>
<evidence type="ECO:0000259" key="4">
    <source>
        <dbReference type="Pfam" id="PF18741"/>
    </source>
</evidence>
<dbReference type="Pfam" id="PF13087">
    <property type="entry name" value="AAA_12"/>
    <property type="match status" value="1"/>
</dbReference>
<dbReference type="PANTHER" id="PTHR10887">
    <property type="entry name" value="DNA2/NAM7 HELICASE FAMILY"/>
    <property type="match status" value="1"/>
</dbReference>
<reference evidence="5 7" key="1">
    <citation type="journal article" date="2016" name="Int. J. Syst. Evol. Microbiol.">
        <title>Methanosarcina flavescens sp. nov., a methanogenic archaeon isolated from a full-scale anaerobic digester.</title>
        <authorList>
            <person name="Kern T."/>
            <person name="Fischer M.A."/>
            <person name="Deppenmeier U."/>
            <person name="Schmitz R.A."/>
            <person name="Rother M."/>
        </authorList>
    </citation>
    <scope>NUCLEOTIDE SEQUENCE [LARGE SCALE GENOMIC DNA]</scope>
    <source>
        <strain evidence="5 7">E03.2</strain>
    </source>
</reference>
<dbReference type="FunFam" id="3.40.50.300:FF:002063">
    <property type="entry name" value="DNA helicase related protein"/>
    <property type="match status" value="1"/>
</dbReference>
<dbReference type="InterPro" id="IPR047187">
    <property type="entry name" value="SF1_C_Upf1"/>
</dbReference>
<feature type="domain" description="DUF3320" evidence="1">
    <location>
        <begin position="1416"/>
        <end position="1462"/>
    </location>
</feature>
<dbReference type="FunFam" id="3.40.960.10:FF:000002">
    <property type="entry name" value="DNA helicase related protein"/>
    <property type="match status" value="1"/>
</dbReference>
<evidence type="ECO:0000313" key="5">
    <source>
        <dbReference type="EMBL" id="AYK13851.1"/>
    </source>
</evidence>
<evidence type="ECO:0000313" key="7">
    <source>
        <dbReference type="Proteomes" id="UP000053087"/>
    </source>
</evidence>
<evidence type="ECO:0000313" key="8">
    <source>
        <dbReference type="Proteomes" id="UP000585579"/>
    </source>
</evidence>
<evidence type="ECO:0000259" key="2">
    <source>
        <dbReference type="Pfam" id="PF13086"/>
    </source>
</evidence>
<protein>
    <submittedName>
        <fullName evidence="5">DUF3320 domain-containing protein</fullName>
    </submittedName>
</protein>
<evidence type="ECO:0000313" key="6">
    <source>
        <dbReference type="EMBL" id="NLK31942.1"/>
    </source>
</evidence>
<dbReference type="RefSeq" id="WP_054298728.1">
    <property type="nucleotide sequence ID" value="NZ_CP032683.1"/>
</dbReference>
<dbReference type="Pfam" id="PF11784">
    <property type="entry name" value="DUF3320"/>
    <property type="match status" value="1"/>
</dbReference>
<dbReference type="PANTHER" id="PTHR10887:SF530">
    <property type="entry name" value="SUPERFAMILY I DNA HELICASES"/>
    <property type="match status" value="1"/>
</dbReference>
<dbReference type="InterPro" id="IPR021754">
    <property type="entry name" value="DUF3320"/>
</dbReference>